<dbReference type="PANTHER" id="PTHR11410">
    <property type="entry name" value="ATP SYNTHASE SUBUNIT A"/>
    <property type="match status" value="1"/>
</dbReference>
<dbReference type="Gene3D" id="1.20.120.220">
    <property type="entry name" value="ATP synthase, F0 complex, subunit A"/>
    <property type="match status" value="1"/>
</dbReference>
<evidence type="ECO:0000256" key="11">
    <source>
        <dbReference type="HAMAP-Rule" id="MF_01393"/>
    </source>
</evidence>
<reference evidence="14" key="1">
    <citation type="submission" date="2017-02" db="EMBL/GenBank/DDBJ databases">
        <authorList>
            <person name="Dridi B."/>
        </authorList>
    </citation>
    <scope>NUCLEOTIDE SEQUENCE [LARGE SCALE GENOMIC DNA]</scope>
    <source>
        <strain evidence="14">B Co 03.10</strain>
    </source>
</reference>
<dbReference type="InterPro" id="IPR035908">
    <property type="entry name" value="F0_ATP_A_sf"/>
</dbReference>
<name>A0A1X6XLS8_9MICO</name>
<feature type="transmembrane region" description="Helical" evidence="11">
    <location>
        <begin position="224"/>
        <end position="256"/>
    </location>
</feature>
<keyword evidence="7 11" id="KW-1133">Transmembrane helix</keyword>
<proteinExistence type="inferred from homology"/>
<dbReference type="InterPro" id="IPR045083">
    <property type="entry name" value="ATP_synth_F0_asu_bact/mt"/>
</dbReference>
<evidence type="ECO:0000256" key="3">
    <source>
        <dbReference type="ARBA" id="ARBA00022448"/>
    </source>
</evidence>
<gene>
    <name evidence="11" type="primary">atpB</name>
    <name evidence="13" type="ORF">FM105_12540</name>
</gene>
<protein>
    <recommendedName>
        <fullName evidence="11 12">ATP synthase subunit a</fullName>
    </recommendedName>
    <alternativeName>
        <fullName evidence="11">ATP synthase F0 sector subunit a</fullName>
    </alternativeName>
    <alternativeName>
        <fullName evidence="11">F-ATPase subunit 6</fullName>
    </alternativeName>
</protein>
<evidence type="ECO:0000256" key="12">
    <source>
        <dbReference type="RuleBase" id="RU000483"/>
    </source>
</evidence>
<keyword evidence="3 11" id="KW-0813">Transport</keyword>
<keyword evidence="10 11" id="KW-0066">ATP synthesis</keyword>
<evidence type="ECO:0000256" key="6">
    <source>
        <dbReference type="ARBA" id="ARBA00022781"/>
    </source>
</evidence>
<keyword evidence="8 11" id="KW-0406">Ion transport</keyword>
<dbReference type="RefSeq" id="WP_087008686.1">
    <property type="nucleotide sequence ID" value="NZ_FWFF01000019.1"/>
</dbReference>
<dbReference type="AlphaFoldDB" id="A0A1X6XLS8"/>
<comment type="similarity">
    <text evidence="2 11 12">Belongs to the ATPase A chain family.</text>
</comment>
<feature type="transmembrane region" description="Helical" evidence="11">
    <location>
        <begin position="123"/>
        <end position="144"/>
    </location>
</feature>
<keyword evidence="6 11" id="KW-0375">Hydrogen ion transport</keyword>
<evidence type="ECO:0000256" key="7">
    <source>
        <dbReference type="ARBA" id="ARBA00022989"/>
    </source>
</evidence>
<evidence type="ECO:0000313" key="14">
    <source>
        <dbReference type="Proteomes" id="UP000196581"/>
    </source>
</evidence>
<feature type="transmembrane region" description="Helical" evidence="11">
    <location>
        <begin position="37"/>
        <end position="56"/>
    </location>
</feature>
<keyword evidence="11" id="KW-1003">Cell membrane</keyword>
<dbReference type="EMBL" id="FWFF01000019">
    <property type="protein sequence ID" value="SLN00285.1"/>
    <property type="molecule type" value="Genomic_DNA"/>
</dbReference>
<keyword evidence="14" id="KW-1185">Reference proteome</keyword>
<dbReference type="PRINTS" id="PR00123">
    <property type="entry name" value="ATPASEA"/>
</dbReference>
<dbReference type="Proteomes" id="UP000196581">
    <property type="component" value="Unassembled WGS sequence"/>
</dbReference>
<keyword evidence="5 11" id="KW-0812">Transmembrane</keyword>
<keyword evidence="4 11" id="KW-0138">CF(0)</keyword>
<accession>A0A1X6XLS8</accession>
<comment type="subcellular location">
    <subcellularLocation>
        <location evidence="11 12">Cell membrane</location>
        <topology evidence="11 12">Multi-pass membrane protein</topology>
    </subcellularLocation>
    <subcellularLocation>
        <location evidence="1">Membrane</location>
        <topology evidence="1">Multi-pass membrane protein</topology>
    </subcellularLocation>
</comment>
<comment type="function">
    <text evidence="11 12">Key component of the proton channel; it plays a direct role in the translocation of protons across the membrane.</text>
</comment>
<dbReference type="GO" id="GO:0046933">
    <property type="term" value="F:proton-transporting ATP synthase activity, rotational mechanism"/>
    <property type="evidence" value="ECO:0007669"/>
    <property type="project" value="UniProtKB-UniRule"/>
</dbReference>
<organism evidence="13 14">
    <name type="scientific">Brevibacterium yomogidense</name>
    <dbReference type="NCBI Taxonomy" id="946573"/>
    <lineage>
        <taxon>Bacteria</taxon>
        <taxon>Bacillati</taxon>
        <taxon>Actinomycetota</taxon>
        <taxon>Actinomycetes</taxon>
        <taxon>Micrococcales</taxon>
        <taxon>Brevibacteriaceae</taxon>
        <taxon>Brevibacterium</taxon>
    </lineage>
</organism>
<evidence type="ECO:0000256" key="10">
    <source>
        <dbReference type="ARBA" id="ARBA00023310"/>
    </source>
</evidence>
<dbReference type="SUPFAM" id="SSF81336">
    <property type="entry name" value="F1F0 ATP synthase subunit A"/>
    <property type="match status" value="1"/>
</dbReference>
<evidence type="ECO:0000256" key="8">
    <source>
        <dbReference type="ARBA" id="ARBA00023065"/>
    </source>
</evidence>
<sequence>MSLLAAEGGGGFVAPGLEEFFPAVFLFEGTGFDINRIILVRILATLVLLLFLWLALRKATLVPGRIQSVVEMAFDFVRKDIAYGMLGKKDGDRFFPLIASLFFGILALNVTGIVPFLNISSNALIGMPLVMALVVYVVMIGAGIKAKGGLAYLKGELFPAGVPKPMYILVTPIEIVSTFIARPVSLTLRLTFNMLVGHLLLVLCFAATQFFFFEVGGISAGFGVLTLIGGFAFTLFEILVAVLQAYIFALLAAAYIQLSVAEDH</sequence>
<evidence type="ECO:0000256" key="1">
    <source>
        <dbReference type="ARBA" id="ARBA00004141"/>
    </source>
</evidence>
<dbReference type="GO" id="GO:0005886">
    <property type="term" value="C:plasma membrane"/>
    <property type="evidence" value="ECO:0007669"/>
    <property type="project" value="UniProtKB-SubCell"/>
</dbReference>
<evidence type="ECO:0000313" key="13">
    <source>
        <dbReference type="EMBL" id="SLN00285.1"/>
    </source>
</evidence>
<evidence type="ECO:0000256" key="2">
    <source>
        <dbReference type="ARBA" id="ARBA00006810"/>
    </source>
</evidence>
<keyword evidence="9 11" id="KW-0472">Membrane</keyword>
<feature type="transmembrane region" description="Helical" evidence="11">
    <location>
        <begin position="190"/>
        <end position="212"/>
    </location>
</feature>
<evidence type="ECO:0000256" key="9">
    <source>
        <dbReference type="ARBA" id="ARBA00023136"/>
    </source>
</evidence>
<evidence type="ECO:0000256" key="4">
    <source>
        <dbReference type="ARBA" id="ARBA00022547"/>
    </source>
</evidence>
<evidence type="ECO:0000256" key="5">
    <source>
        <dbReference type="ARBA" id="ARBA00022692"/>
    </source>
</evidence>
<dbReference type="InterPro" id="IPR000568">
    <property type="entry name" value="ATP_synth_F0_asu"/>
</dbReference>
<dbReference type="CDD" id="cd00310">
    <property type="entry name" value="ATP-synt_Fo_a_6"/>
    <property type="match status" value="1"/>
</dbReference>
<dbReference type="Pfam" id="PF00119">
    <property type="entry name" value="ATP-synt_A"/>
    <property type="match status" value="1"/>
</dbReference>
<dbReference type="PANTHER" id="PTHR11410:SF0">
    <property type="entry name" value="ATP SYNTHASE SUBUNIT A"/>
    <property type="match status" value="1"/>
</dbReference>
<dbReference type="NCBIfam" id="TIGR01131">
    <property type="entry name" value="ATP_synt_6_or_A"/>
    <property type="match status" value="1"/>
</dbReference>
<dbReference type="GO" id="GO:0045259">
    <property type="term" value="C:proton-transporting ATP synthase complex"/>
    <property type="evidence" value="ECO:0007669"/>
    <property type="project" value="UniProtKB-KW"/>
</dbReference>
<feature type="transmembrane region" description="Helical" evidence="11">
    <location>
        <begin position="94"/>
        <end position="117"/>
    </location>
</feature>
<dbReference type="HAMAP" id="MF_01393">
    <property type="entry name" value="ATP_synth_a_bact"/>
    <property type="match status" value="1"/>
</dbReference>